<evidence type="ECO:0000313" key="7">
    <source>
        <dbReference type="EMBL" id="PZQ55115.1"/>
    </source>
</evidence>
<evidence type="ECO:0000256" key="5">
    <source>
        <dbReference type="ARBA" id="ARBA00023172"/>
    </source>
</evidence>
<dbReference type="PANTHER" id="PTHR30563">
    <property type="entry name" value="DNA RECOMBINATION PROTEIN RMUC"/>
    <property type="match status" value="1"/>
</dbReference>
<evidence type="ECO:0000256" key="2">
    <source>
        <dbReference type="ARBA" id="ARBA00009840"/>
    </source>
</evidence>
<dbReference type="GO" id="GO:0006310">
    <property type="term" value="P:DNA recombination"/>
    <property type="evidence" value="ECO:0007669"/>
    <property type="project" value="UniProtKB-KW"/>
</dbReference>
<evidence type="ECO:0000256" key="6">
    <source>
        <dbReference type="SAM" id="Coils"/>
    </source>
</evidence>
<comment type="function">
    <text evidence="1">Involved in DNA recombination.</text>
</comment>
<proteinExistence type="inferred from homology"/>
<keyword evidence="4 6" id="KW-0175">Coiled coil</keyword>
<accession>A0A2W5NWU9</accession>
<sequence length="535" mass="60037">MEIAVLAILALVVGLATGWFLGSRPAAEWRVRHETRDREARDLDERFRAAIRDLAGASERANRADELADALERTRAEHGLAVESLRKDHGETVERLRFEHVQLMDRTRGELTQVLERTRAEHAGLVDSLRREQRELASELATLREKSANFDEQKRLLLEAQEALRKEFENAGAKVLAGAQDAFLRRAGARFEESEKANAERIATLLAPVGERLKSYEQQVASLEAKRVDSFGQLTGLIQSMREGQEKVREEAQRLGNSLRNAPKARGRWGEQQLRNVLEQCGLSEHTDFVTEHSIDTEDGRLRPDAIVNIPGQKRLVIDAKVSLNAYQEAFEAQDEVTRDAALRQHVASMRNHVQTLGAKSYQSQFEDAPDYVVMFVPGEHFVAAALEQDPELWDFAFRNRVLLATPTNLVAIARTVAQVWRQDGLAREAREIGRMGGELYDRLATASEHMKRVGAGLESAVNNYNKFVGSFERNVLSSGRRLRDKHIEIGKREIDDVPQIESTPRYGAEAVAEEIEAIAEAKPAATDDLTEAAE</sequence>
<feature type="coiled-coil region" evidence="6">
    <location>
        <begin position="115"/>
        <end position="163"/>
    </location>
</feature>
<evidence type="ECO:0000256" key="1">
    <source>
        <dbReference type="ARBA" id="ARBA00003416"/>
    </source>
</evidence>
<dbReference type="EMBL" id="QFPX01000007">
    <property type="protein sequence ID" value="PZQ55115.1"/>
    <property type="molecule type" value="Genomic_DNA"/>
</dbReference>
<comment type="caution">
    <text evidence="7">The sequence shown here is derived from an EMBL/GenBank/DDBJ whole genome shotgun (WGS) entry which is preliminary data.</text>
</comment>
<dbReference type="Proteomes" id="UP000249082">
    <property type="component" value="Unassembled WGS sequence"/>
</dbReference>
<reference evidence="7 8" key="1">
    <citation type="submission" date="2017-08" db="EMBL/GenBank/DDBJ databases">
        <title>Infants hospitalized years apart are colonized by the same room-sourced microbial strains.</title>
        <authorList>
            <person name="Brooks B."/>
            <person name="Olm M.R."/>
            <person name="Firek B.A."/>
            <person name="Baker R."/>
            <person name="Thomas B.C."/>
            <person name="Morowitz M.J."/>
            <person name="Banfield J.F."/>
        </authorList>
    </citation>
    <scope>NUCLEOTIDE SEQUENCE [LARGE SCALE GENOMIC DNA]</scope>
    <source>
        <strain evidence="7">S2_005_002_R2_33</strain>
    </source>
</reference>
<evidence type="ECO:0000256" key="3">
    <source>
        <dbReference type="ARBA" id="ARBA00021840"/>
    </source>
</evidence>
<organism evidence="7 8">
    <name type="scientific">Novosphingobium pentaromativorans</name>
    <dbReference type="NCBI Taxonomy" id="205844"/>
    <lineage>
        <taxon>Bacteria</taxon>
        <taxon>Pseudomonadati</taxon>
        <taxon>Pseudomonadota</taxon>
        <taxon>Alphaproteobacteria</taxon>
        <taxon>Sphingomonadales</taxon>
        <taxon>Sphingomonadaceae</taxon>
        <taxon>Novosphingobium</taxon>
    </lineage>
</organism>
<evidence type="ECO:0000313" key="8">
    <source>
        <dbReference type="Proteomes" id="UP000249082"/>
    </source>
</evidence>
<dbReference type="AlphaFoldDB" id="A0A2W5NWU9"/>
<name>A0A2W5NWU9_9SPHN</name>
<dbReference type="PANTHER" id="PTHR30563:SF0">
    <property type="entry name" value="DNA RECOMBINATION PROTEIN RMUC"/>
    <property type="match status" value="1"/>
</dbReference>
<dbReference type="InterPro" id="IPR003798">
    <property type="entry name" value="DNA_recombination_RmuC"/>
</dbReference>
<gene>
    <name evidence="7" type="ORF">DI555_10670</name>
</gene>
<keyword evidence="5" id="KW-0233">DNA recombination</keyword>
<protein>
    <recommendedName>
        <fullName evidence="3">DNA recombination protein RmuC homolog</fullName>
    </recommendedName>
</protein>
<comment type="similarity">
    <text evidence="2">Belongs to the RmuC family.</text>
</comment>
<evidence type="ECO:0000256" key="4">
    <source>
        <dbReference type="ARBA" id="ARBA00023054"/>
    </source>
</evidence>
<dbReference type="Pfam" id="PF02646">
    <property type="entry name" value="RmuC"/>
    <property type="match status" value="1"/>
</dbReference>